<keyword evidence="5" id="KW-1185">Reference proteome</keyword>
<evidence type="ECO:0000313" key="5">
    <source>
        <dbReference type="Proteomes" id="UP001470230"/>
    </source>
</evidence>
<sequence>MCESEITVALKELIDSNARLQLVNKVLKSIELSLNNIEITALDLDKIAPSLHYIYTLQNSAIRSSVLRVCSLIETISPDSITEKYYFDYLIASSICQKPPDPIPKVDEEKVAAFSYVSILLKYRRSLPTSILRALVSLYNVPIIAWSGPFKKLISSILGEASLTCSNVSEVPEIAQIFVDILVSTGSNLISSLLTYSIENKLSLVRENRFLSPLLSPFAQLEPSEKLSNARKALSSFLRTWTGFLYYGVQSGAISDLIRCLPHETDAVITIFRDLLKLSGTIEAVTDGYSGLFLSILLKLDLIEKLNQLASTKTSAALFLNELLPFTNHQGLKSNDIIANKRAITNIASVNVSNALLFDLAQTMCHEKQVTSINNFTLDPDPKLWEWTQILILLTVVLPHNESEANSPSARNFYKILFNYYSGPFLTQDQDSKDSVKDFFSRNQSTAMVEPLFALIHLLMNKSWGSQIIESSVSMKKAMLQVLNTLCENVVIDADSPQWALFRSVTTLMSEGNGISILSHWGFHDILTILGCKCTNPTLCENILETMKLYPEADLSIPIFLQFLSSPIAEVHKIAINDLRRKRTTTPNFLLCGLRGLIMPHVKDLCATNSEQKLPIALNLLGEIISTDDQSLLTVATDKQLHEMLSQSEHFIYSMLLSKEEGLQYCPSIDNEIEWWMKEDGGNFLYLTVFDKAVESTFSGTLESTAEREPSIFDHNGLAPIPPHLFGQLSRTKVGLEKLTKVVPSLVEQLQSENSSNEEKRAAMFALAHFASVPATSSVIEEYDIAEKMINAAVKSSSYVLKGTLITVLSLFTQTSYFSSVIQRHNWQLYVFGNHHCVIPCQPECLFNESEAQIELNTSQGKLPKKETENNIYLQMRDVEMKLSRHQEVIALLKQLANALLVKTARQKLAEIFHTPKKDIELALYAHKLMSNFAFSADSRQFIYFLFRTVPLMDSVDFNASPKTMATVYAKLNQLEKDKNALTTAFKDIHIPLKSPSQMHELAKFPFPEAYMSDTDFQKTTNMSKQDFYQLGEEEQASIRQKIVSTSS</sequence>
<dbReference type="Pfam" id="PF14664">
    <property type="entry name" value="RICTOR_N"/>
    <property type="match status" value="1"/>
</dbReference>
<dbReference type="InterPro" id="IPR029452">
    <property type="entry name" value="RICTOR_V"/>
</dbReference>
<dbReference type="Proteomes" id="UP001470230">
    <property type="component" value="Unassembled WGS sequence"/>
</dbReference>
<dbReference type="InterPro" id="IPR028268">
    <property type="entry name" value="Pianissimo_fam"/>
</dbReference>
<gene>
    <name evidence="4" type="ORF">M9Y10_033501</name>
</gene>
<dbReference type="InterPro" id="IPR028267">
    <property type="entry name" value="Pianissimo_N"/>
</dbReference>
<dbReference type="PANTHER" id="PTHR13298">
    <property type="entry name" value="CYTOSOLIC REGULATOR PIANISSIMO"/>
    <property type="match status" value="1"/>
</dbReference>
<dbReference type="SMART" id="SM01308">
    <property type="entry name" value="RICTOR_N"/>
    <property type="match status" value="1"/>
</dbReference>
<evidence type="ECO:0000256" key="1">
    <source>
        <dbReference type="ARBA" id="ARBA00008878"/>
    </source>
</evidence>
<feature type="domain" description="Rapamycin-insensitive companion of mTOR N-terminal" evidence="2">
    <location>
        <begin position="21"/>
        <end position="325"/>
    </location>
</feature>
<comment type="caution">
    <text evidence="4">The sequence shown here is derived from an EMBL/GenBank/DDBJ whole genome shotgun (WGS) entry which is preliminary data.</text>
</comment>
<dbReference type="EMBL" id="JAPFFF010000005">
    <property type="protein sequence ID" value="KAK8888762.1"/>
    <property type="molecule type" value="Genomic_DNA"/>
</dbReference>
<dbReference type="SMART" id="SM01310">
    <property type="entry name" value="RICTOR_V"/>
    <property type="match status" value="1"/>
</dbReference>
<proteinExistence type="inferred from homology"/>
<reference evidence="4 5" key="1">
    <citation type="submission" date="2024-04" db="EMBL/GenBank/DDBJ databases">
        <title>Tritrichomonas musculus Genome.</title>
        <authorList>
            <person name="Alves-Ferreira E."/>
            <person name="Grigg M."/>
            <person name="Lorenzi H."/>
            <person name="Galac M."/>
        </authorList>
    </citation>
    <scope>NUCLEOTIDE SEQUENCE [LARGE SCALE GENOMIC DNA]</scope>
    <source>
        <strain evidence="4 5">EAF2021</strain>
    </source>
</reference>
<dbReference type="Pfam" id="PF14668">
    <property type="entry name" value="RICTOR_V"/>
    <property type="match status" value="1"/>
</dbReference>
<dbReference type="SMART" id="SM01303">
    <property type="entry name" value="RasGEF_N_2"/>
    <property type="match status" value="1"/>
</dbReference>
<dbReference type="PANTHER" id="PTHR13298:SF11">
    <property type="entry name" value="RAPAMYCIN-INSENSITIVE COMPANION OF MTOR"/>
    <property type="match status" value="1"/>
</dbReference>
<evidence type="ECO:0000259" key="2">
    <source>
        <dbReference type="SMART" id="SM01308"/>
    </source>
</evidence>
<protein>
    <submittedName>
        <fullName evidence="4">Uncharacterized protein</fullName>
    </submittedName>
</protein>
<dbReference type="InterPro" id="IPR029453">
    <property type="entry name" value="Rictor_IV"/>
</dbReference>
<evidence type="ECO:0000259" key="3">
    <source>
        <dbReference type="SMART" id="SM01310"/>
    </source>
</evidence>
<feature type="domain" description="Rapamycin-insensitive companion of mTOR" evidence="3">
    <location>
        <begin position="757"/>
        <end position="829"/>
    </location>
</feature>
<dbReference type="InterPro" id="IPR016024">
    <property type="entry name" value="ARM-type_fold"/>
</dbReference>
<evidence type="ECO:0000313" key="4">
    <source>
        <dbReference type="EMBL" id="KAK8888762.1"/>
    </source>
</evidence>
<dbReference type="SUPFAM" id="SSF48371">
    <property type="entry name" value="ARM repeat"/>
    <property type="match status" value="1"/>
</dbReference>
<name>A0ABR2KCZ9_9EUKA</name>
<comment type="similarity">
    <text evidence="1">Belongs to the RICTOR family.</text>
</comment>
<dbReference type="Pfam" id="PF14663">
    <property type="entry name" value="RasGEF_N_2"/>
    <property type="match status" value="1"/>
</dbReference>
<accession>A0ABR2KCZ9</accession>
<organism evidence="4 5">
    <name type="scientific">Tritrichomonas musculus</name>
    <dbReference type="NCBI Taxonomy" id="1915356"/>
    <lineage>
        <taxon>Eukaryota</taxon>
        <taxon>Metamonada</taxon>
        <taxon>Parabasalia</taxon>
        <taxon>Tritrichomonadida</taxon>
        <taxon>Tritrichomonadidae</taxon>
        <taxon>Tritrichomonas</taxon>
    </lineage>
</organism>